<proteinExistence type="predicted"/>
<reference evidence="3" key="1">
    <citation type="journal article" date="2019" name="Int. J. Syst. Evol. Microbiol.">
        <title>The Global Catalogue of Microorganisms (GCM) 10K type strain sequencing project: providing services to taxonomists for standard genome sequencing and annotation.</title>
        <authorList>
            <consortium name="The Broad Institute Genomics Platform"/>
            <consortium name="The Broad Institute Genome Sequencing Center for Infectious Disease"/>
            <person name="Wu L."/>
            <person name="Ma J."/>
        </authorList>
    </citation>
    <scope>NUCLEOTIDE SEQUENCE [LARGE SCALE GENOMIC DNA]</scope>
    <source>
        <strain evidence="3">CGMCC 1.19062</strain>
    </source>
</reference>
<dbReference type="EMBL" id="JBHUIP010000016">
    <property type="protein sequence ID" value="MFD2265519.1"/>
    <property type="molecule type" value="Genomic_DNA"/>
</dbReference>
<feature type="chain" id="PRO_5047541810" evidence="1">
    <location>
        <begin position="31"/>
        <end position="69"/>
    </location>
</feature>
<feature type="signal peptide" evidence="1">
    <location>
        <begin position="1"/>
        <end position="30"/>
    </location>
</feature>
<dbReference type="RefSeq" id="WP_379878944.1">
    <property type="nucleotide sequence ID" value="NZ_JBHUIP010000016.1"/>
</dbReference>
<dbReference type="PROSITE" id="PS51257">
    <property type="entry name" value="PROKAR_LIPOPROTEIN"/>
    <property type="match status" value="1"/>
</dbReference>
<dbReference type="Proteomes" id="UP001597295">
    <property type="component" value="Unassembled WGS sequence"/>
</dbReference>
<comment type="caution">
    <text evidence="2">The sequence shown here is derived from an EMBL/GenBank/DDBJ whole genome shotgun (WGS) entry which is preliminary data.</text>
</comment>
<keyword evidence="3" id="KW-1185">Reference proteome</keyword>
<protein>
    <submittedName>
        <fullName evidence="2">Uncharacterized protein</fullName>
    </submittedName>
</protein>
<sequence>MTFRMNLTGAAIAACLCALTGQELMAAAWAADGPQVEVQAPVSLATWRLVSDPVPRYVHVGVTDRRIVP</sequence>
<gene>
    <name evidence="2" type="ORF">ACFSM5_21635</name>
</gene>
<evidence type="ECO:0000313" key="3">
    <source>
        <dbReference type="Proteomes" id="UP001597295"/>
    </source>
</evidence>
<accession>A0ABW5DWZ4</accession>
<name>A0ABW5DWZ4_9PROT</name>
<evidence type="ECO:0000313" key="2">
    <source>
        <dbReference type="EMBL" id="MFD2265519.1"/>
    </source>
</evidence>
<organism evidence="2 3">
    <name type="scientific">Lacibacterium aquatile</name>
    <dbReference type="NCBI Taxonomy" id="1168082"/>
    <lineage>
        <taxon>Bacteria</taxon>
        <taxon>Pseudomonadati</taxon>
        <taxon>Pseudomonadota</taxon>
        <taxon>Alphaproteobacteria</taxon>
        <taxon>Rhodospirillales</taxon>
        <taxon>Rhodospirillaceae</taxon>
    </lineage>
</organism>
<keyword evidence="1" id="KW-0732">Signal</keyword>
<evidence type="ECO:0000256" key="1">
    <source>
        <dbReference type="SAM" id="SignalP"/>
    </source>
</evidence>